<name>A0A396GMD5_MEDTR</name>
<organism evidence="2 3">
    <name type="scientific">Medicago truncatula</name>
    <name type="common">Barrel medic</name>
    <name type="synonym">Medicago tribuloides</name>
    <dbReference type="NCBI Taxonomy" id="3880"/>
    <lineage>
        <taxon>Eukaryota</taxon>
        <taxon>Viridiplantae</taxon>
        <taxon>Streptophyta</taxon>
        <taxon>Embryophyta</taxon>
        <taxon>Tracheophyta</taxon>
        <taxon>Spermatophyta</taxon>
        <taxon>Magnoliopsida</taxon>
        <taxon>eudicotyledons</taxon>
        <taxon>Gunneridae</taxon>
        <taxon>Pentapetalae</taxon>
        <taxon>rosids</taxon>
        <taxon>fabids</taxon>
        <taxon>Fabales</taxon>
        <taxon>Fabaceae</taxon>
        <taxon>Papilionoideae</taxon>
        <taxon>50 kb inversion clade</taxon>
        <taxon>NPAAA clade</taxon>
        <taxon>Hologalegina</taxon>
        <taxon>IRL clade</taxon>
        <taxon>Trifolieae</taxon>
        <taxon>Medicago</taxon>
    </lineage>
</organism>
<dbReference type="InterPro" id="IPR018490">
    <property type="entry name" value="cNMP-bd_dom_sf"/>
</dbReference>
<evidence type="ECO:0000313" key="2">
    <source>
        <dbReference type="EMBL" id="RHN42309.1"/>
    </source>
</evidence>
<accession>A0A396GMD5</accession>
<proteinExistence type="predicted"/>
<protein>
    <submittedName>
        <fullName evidence="2">Putative rmlC-like jelly roll, cation/H+ exchanger, CPA1 family</fullName>
    </submittedName>
</protein>
<comment type="caution">
    <text evidence="2">The sequence shown here is derived from an EMBL/GenBank/DDBJ whole genome shotgun (WGS) entry which is preliminary data.</text>
</comment>
<dbReference type="PROSITE" id="PS50042">
    <property type="entry name" value="CNMP_BINDING_3"/>
    <property type="match status" value="1"/>
</dbReference>
<dbReference type="Gramene" id="rna48737">
    <property type="protein sequence ID" value="RHN42309.1"/>
    <property type="gene ID" value="gene48737"/>
</dbReference>
<dbReference type="InterPro" id="IPR000595">
    <property type="entry name" value="cNMP-bd_dom"/>
</dbReference>
<dbReference type="Gene3D" id="2.60.120.10">
    <property type="entry name" value="Jelly Rolls"/>
    <property type="match status" value="1"/>
</dbReference>
<dbReference type="SUPFAM" id="SSF51206">
    <property type="entry name" value="cAMP-binding domain-like"/>
    <property type="match status" value="1"/>
</dbReference>
<reference evidence="3" key="1">
    <citation type="journal article" date="2018" name="Nat. Plants">
        <title>Whole-genome landscape of Medicago truncatula symbiotic genes.</title>
        <authorList>
            <person name="Pecrix Y."/>
            <person name="Staton S.E."/>
            <person name="Sallet E."/>
            <person name="Lelandais-Briere C."/>
            <person name="Moreau S."/>
            <person name="Carrere S."/>
            <person name="Blein T."/>
            <person name="Jardinaud M.F."/>
            <person name="Latrasse D."/>
            <person name="Zouine M."/>
            <person name="Zahm M."/>
            <person name="Kreplak J."/>
            <person name="Mayjonade B."/>
            <person name="Satge C."/>
            <person name="Perez M."/>
            <person name="Cauet S."/>
            <person name="Marande W."/>
            <person name="Chantry-Darmon C."/>
            <person name="Lopez-Roques C."/>
            <person name="Bouchez O."/>
            <person name="Berard A."/>
            <person name="Debelle F."/>
            <person name="Munos S."/>
            <person name="Bendahmane A."/>
            <person name="Berges H."/>
            <person name="Niebel A."/>
            <person name="Buitink J."/>
            <person name="Frugier F."/>
            <person name="Benhamed M."/>
            <person name="Crespi M."/>
            <person name="Gouzy J."/>
            <person name="Gamas P."/>
        </authorList>
    </citation>
    <scope>NUCLEOTIDE SEQUENCE [LARGE SCALE GENOMIC DNA]</scope>
    <source>
        <strain evidence="3">cv. Jemalong A17</strain>
    </source>
</reference>
<feature type="domain" description="Cyclic nucleotide-binding" evidence="1">
    <location>
        <begin position="194"/>
        <end position="281"/>
    </location>
</feature>
<sequence>MLDERRITQTIANILMLSAEESIDLASSEPLCDWKGLKPNVHFPNYYKFLQSNMLPSKLVTYFTVDRLESACYICAAFLRAHRIARQQLHDFIGDSDISSAVINESVVEGEEARKFLEDIHLTYPQVLRVVKTRQATDVVLNHLIAYVQNLEKAGILEKKEMLHLHDAVQTDLKKLLRNPPLVKLPKISNMHPMLGALPSSVREPLVSDTKEMMKLRGRTLYKEGAKSNGIWLISNGVVKLESKMIQSKHPFHPTFTHGSTLGLYEVLSGIPYICNVVTESIVFYIFVEANKIISCLRSDPSMESFLWQESAIFLSKVLLPQIFEKLTGQDLRALIAEKSEMTIYIRGGTIEIPNHSVAFLLEGHIKTQGRQELVTAPAALLPSHGNRSFQNLLMSGSKEASFIHQGSCYLVEPGARVIVFDIAAFEPDAALVKKSSSGILHAADHPHKSFRRQHSALMSWPEHFYRQNQDKQSSEQQNNSLSAKAMQLSIYGSMVDIPGQSRSLSTNRARLLPQSLSDPIIVPHRSRPLVSVKSEGAATDKMDIGVKGFMQDATNLPSQSTYRRGDDSAIEEDIIVRIDSPSTLSFRQS</sequence>
<dbReference type="InterPro" id="IPR014710">
    <property type="entry name" value="RmlC-like_jellyroll"/>
</dbReference>
<dbReference type="EMBL" id="PSQE01000008">
    <property type="protein sequence ID" value="RHN42309.1"/>
    <property type="molecule type" value="Genomic_DNA"/>
</dbReference>
<evidence type="ECO:0000313" key="3">
    <source>
        <dbReference type="Proteomes" id="UP000265566"/>
    </source>
</evidence>
<evidence type="ECO:0000259" key="1">
    <source>
        <dbReference type="PROSITE" id="PS50042"/>
    </source>
</evidence>
<gene>
    <name evidence="2" type="ORF">MtrunA17_Chr8g0375491</name>
</gene>
<dbReference type="CDD" id="cd00038">
    <property type="entry name" value="CAP_ED"/>
    <property type="match status" value="1"/>
</dbReference>
<dbReference type="AlphaFoldDB" id="A0A396GMD5"/>
<dbReference type="Proteomes" id="UP000265566">
    <property type="component" value="Chromosome 8"/>
</dbReference>